<evidence type="ECO:0000313" key="2">
    <source>
        <dbReference type="EMBL" id="SNX43076.1"/>
    </source>
</evidence>
<feature type="region of interest" description="Disordered" evidence="1">
    <location>
        <begin position="35"/>
        <end position="55"/>
    </location>
</feature>
<organism evidence="2 3">
    <name type="scientific">Acinetobacter puyangensis</name>
    <dbReference type="NCBI Taxonomy" id="1096779"/>
    <lineage>
        <taxon>Bacteria</taxon>
        <taxon>Pseudomonadati</taxon>
        <taxon>Pseudomonadota</taxon>
        <taxon>Gammaproteobacteria</taxon>
        <taxon>Moraxellales</taxon>
        <taxon>Moraxellaceae</taxon>
        <taxon>Acinetobacter</taxon>
    </lineage>
</organism>
<name>A0A240E3G0_9GAMM</name>
<evidence type="ECO:0000256" key="1">
    <source>
        <dbReference type="SAM" id="MobiDB-lite"/>
    </source>
</evidence>
<keyword evidence="3" id="KW-1185">Reference proteome</keyword>
<dbReference type="EMBL" id="OANT01000001">
    <property type="protein sequence ID" value="SNX43076.1"/>
    <property type="molecule type" value="Genomic_DNA"/>
</dbReference>
<sequence length="55" mass="6024">MKKIIFLLITIWCLPGCGEQQKEEGHAGPTIDVAADLKNSPQEVPVTDSRNSSEQ</sequence>
<evidence type="ECO:0000313" key="3">
    <source>
        <dbReference type="Proteomes" id="UP000219042"/>
    </source>
</evidence>
<accession>A0A240E3G0</accession>
<protein>
    <submittedName>
        <fullName evidence="2">Uncharacterized protein</fullName>
    </submittedName>
</protein>
<dbReference type="Proteomes" id="UP000219042">
    <property type="component" value="Unassembled WGS sequence"/>
</dbReference>
<reference evidence="3" key="1">
    <citation type="submission" date="2016-09" db="EMBL/GenBank/DDBJ databases">
        <authorList>
            <person name="Varghese N."/>
            <person name="Submissions S."/>
        </authorList>
    </citation>
    <scope>NUCLEOTIDE SEQUENCE [LARGE SCALE GENOMIC DNA]</scope>
    <source>
        <strain evidence="3">ANC 4466</strain>
    </source>
</reference>
<gene>
    <name evidence="2" type="ORF">SAMN05421731_101110</name>
</gene>
<dbReference type="AlphaFoldDB" id="A0A240E3G0"/>
<proteinExistence type="predicted"/>
<dbReference type="RefSeq" id="WP_171293952.1">
    <property type="nucleotide sequence ID" value="NZ_BAABHT010000020.1"/>
</dbReference>